<accession>A0AAV4XX60</accession>
<dbReference type="EMBL" id="BPLR01001033">
    <property type="protein sequence ID" value="GIY99332.1"/>
    <property type="molecule type" value="Genomic_DNA"/>
</dbReference>
<evidence type="ECO:0000313" key="2">
    <source>
        <dbReference type="Proteomes" id="UP001054945"/>
    </source>
</evidence>
<reference evidence="1 2" key="1">
    <citation type="submission" date="2021-06" db="EMBL/GenBank/DDBJ databases">
        <title>Caerostris extrusa draft genome.</title>
        <authorList>
            <person name="Kono N."/>
            <person name="Arakawa K."/>
        </authorList>
    </citation>
    <scope>NUCLEOTIDE SEQUENCE [LARGE SCALE GENOMIC DNA]</scope>
</reference>
<keyword evidence="2" id="KW-1185">Reference proteome</keyword>
<sequence length="86" mass="9870">MKWRRGLSEVVLKTRAQFSQLSKDFWTPANTLKNVIGRSHETVRQTFPKSLSWTPIGKLSGKNPVTIKHWRKFQPSMAGSWISSIS</sequence>
<name>A0AAV4XX60_CAEEX</name>
<gene>
    <name evidence="1" type="ORF">CEXT_165521</name>
</gene>
<dbReference type="Proteomes" id="UP001054945">
    <property type="component" value="Unassembled WGS sequence"/>
</dbReference>
<proteinExistence type="predicted"/>
<evidence type="ECO:0008006" key="3">
    <source>
        <dbReference type="Google" id="ProtNLM"/>
    </source>
</evidence>
<evidence type="ECO:0000313" key="1">
    <source>
        <dbReference type="EMBL" id="GIY99332.1"/>
    </source>
</evidence>
<organism evidence="1 2">
    <name type="scientific">Caerostris extrusa</name>
    <name type="common">Bark spider</name>
    <name type="synonym">Caerostris bankana</name>
    <dbReference type="NCBI Taxonomy" id="172846"/>
    <lineage>
        <taxon>Eukaryota</taxon>
        <taxon>Metazoa</taxon>
        <taxon>Ecdysozoa</taxon>
        <taxon>Arthropoda</taxon>
        <taxon>Chelicerata</taxon>
        <taxon>Arachnida</taxon>
        <taxon>Araneae</taxon>
        <taxon>Araneomorphae</taxon>
        <taxon>Entelegynae</taxon>
        <taxon>Araneoidea</taxon>
        <taxon>Araneidae</taxon>
        <taxon>Caerostris</taxon>
    </lineage>
</organism>
<protein>
    <recommendedName>
        <fullName evidence="3">Transposase</fullName>
    </recommendedName>
</protein>
<dbReference type="AlphaFoldDB" id="A0AAV4XX60"/>
<comment type="caution">
    <text evidence="1">The sequence shown here is derived from an EMBL/GenBank/DDBJ whole genome shotgun (WGS) entry which is preliminary data.</text>
</comment>